<dbReference type="OrthoDB" id="9782994at2"/>
<dbReference type="Pfam" id="PF05951">
    <property type="entry name" value="Peptidase_M15_2"/>
    <property type="match status" value="1"/>
</dbReference>
<evidence type="ECO:0000256" key="7">
    <source>
        <dbReference type="ARBA" id="ARBA00022833"/>
    </source>
</evidence>
<dbReference type="GO" id="GO:0008237">
    <property type="term" value="F:metallopeptidase activity"/>
    <property type="evidence" value="ECO:0007669"/>
    <property type="project" value="UniProtKB-KW"/>
</dbReference>
<evidence type="ECO:0000256" key="9">
    <source>
        <dbReference type="ARBA" id="ARBA00023316"/>
    </source>
</evidence>
<gene>
    <name evidence="13" type="ORF">SAMN02745724_04374</name>
</gene>
<evidence type="ECO:0000313" key="13">
    <source>
        <dbReference type="EMBL" id="SFD38821.1"/>
    </source>
</evidence>
<keyword evidence="14" id="KW-1185">Reference proteome</keyword>
<evidence type="ECO:0000256" key="1">
    <source>
        <dbReference type="ARBA" id="ARBA00001947"/>
    </source>
</evidence>
<keyword evidence="4" id="KW-0479">Metal-binding</keyword>
<keyword evidence="6" id="KW-0378">Hydrolase</keyword>
<keyword evidence="5 12" id="KW-0732">Signal</keyword>
<evidence type="ECO:0000256" key="12">
    <source>
        <dbReference type="SAM" id="SignalP"/>
    </source>
</evidence>
<evidence type="ECO:0000256" key="6">
    <source>
        <dbReference type="ARBA" id="ARBA00022801"/>
    </source>
</evidence>
<evidence type="ECO:0000256" key="5">
    <source>
        <dbReference type="ARBA" id="ARBA00022729"/>
    </source>
</evidence>
<evidence type="ECO:0000256" key="10">
    <source>
        <dbReference type="ARBA" id="ARBA00093448"/>
    </source>
</evidence>
<dbReference type="SUPFAM" id="SSF55166">
    <property type="entry name" value="Hedgehog/DD-peptidase"/>
    <property type="match status" value="1"/>
</dbReference>
<keyword evidence="8" id="KW-0482">Metalloprotease</keyword>
<keyword evidence="7" id="KW-0862">Zinc</keyword>
<evidence type="ECO:0000256" key="2">
    <source>
        <dbReference type="ARBA" id="ARBA00004776"/>
    </source>
</evidence>
<name>A0A1I1RX41_9GAMM</name>
<dbReference type="Gene3D" id="3.30.1380.10">
    <property type="match status" value="1"/>
</dbReference>
<feature type="signal peptide" evidence="12">
    <location>
        <begin position="1"/>
        <end position="30"/>
    </location>
</feature>
<dbReference type="GO" id="GO:0046872">
    <property type="term" value="F:metal ion binding"/>
    <property type="evidence" value="ECO:0007669"/>
    <property type="project" value="UniProtKB-KW"/>
</dbReference>
<dbReference type="InterPro" id="IPR009045">
    <property type="entry name" value="Zn_M74/Hedgehog-like"/>
</dbReference>
<dbReference type="EMBL" id="FOLO01000053">
    <property type="protein sequence ID" value="SFD38821.1"/>
    <property type="molecule type" value="Genomic_DNA"/>
</dbReference>
<dbReference type="GO" id="GO:0071555">
    <property type="term" value="P:cell wall organization"/>
    <property type="evidence" value="ECO:0007669"/>
    <property type="project" value="UniProtKB-KW"/>
</dbReference>
<dbReference type="CDD" id="cd14844">
    <property type="entry name" value="Zn-DD-carboxypeptidase_like"/>
    <property type="match status" value="1"/>
</dbReference>
<dbReference type="AlphaFoldDB" id="A0A1I1RX41"/>
<reference evidence="13 14" key="1">
    <citation type="submission" date="2016-10" db="EMBL/GenBank/DDBJ databases">
        <authorList>
            <person name="de Groot N.N."/>
        </authorList>
    </citation>
    <scope>NUCLEOTIDE SEQUENCE [LARGE SCALE GENOMIC DNA]</scope>
    <source>
        <strain evidence="13 14">DSM 6059</strain>
    </source>
</reference>
<sequence>MTLDCSMRRKILKGMCSVMAAGALPQNAFASQVHKGSRALSLYNRHTNERHKADFWIAGNYQLDTLNHFDQILRDHRQNIAAPMDKKLFELLFQLQEKLENTSEIHIISGFRSPKTNAMLSANTNGVAKKSYHMKGMAMDIAIPGVDLKDLRNAARSLKVGGVGFYPKSGFIHIDTGRVRSW</sequence>
<accession>A0A1I1RX41</accession>
<dbReference type="Proteomes" id="UP000198862">
    <property type="component" value="Unassembled WGS sequence"/>
</dbReference>
<keyword evidence="3" id="KW-0645">Protease</keyword>
<evidence type="ECO:0000256" key="11">
    <source>
        <dbReference type="ARBA" id="ARBA00093666"/>
    </source>
</evidence>
<evidence type="ECO:0000256" key="3">
    <source>
        <dbReference type="ARBA" id="ARBA00022670"/>
    </source>
</evidence>
<comment type="cofactor">
    <cofactor evidence="1">
        <name>Zn(2+)</name>
        <dbReference type="ChEBI" id="CHEBI:29105"/>
    </cofactor>
</comment>
<dbReference type="RefSeq" id="WP_091989762.1">
    <property type="nucleotide sequence ID" value="NZ_FOLO01000053.1"/>
</dbReference>
<dbReference type="PANTHER" id="PTHR37425:SF1">
    <property type="entry name" value="OUTER MEMBRANE PROTEIN"/>
    <property type="match status" value="1"/>
</dbReference>
<comment type="pathway">
    <text evidence="2">Cell wall biogenesis; cell wall polysaccharide biosynthesis.</text>
</comment>
<evidence type="ECO:0000313" key="14">
    <source>
        <dbReference type="Proteomes" id="UP000198862"/>
    </source>
</evidence>
<keyword evidence="9" id="KW-0961">Cell wall biogenesis/degradation</keyword>
<evidence type="ECO:0000256" key="4">
    <source>
        <dbReference type="ARBA" id="ARBA00022723"/>
    </source>
</evidence>
<protein>
    <recommendedName>
        <fullName evidence="11">Murein endopeptidase K</fullName>
    </recommendedName>
</protein>
<dbReference type="GO" id="GO:0006508">
    <property type="term" value="P:proteolysis"/>
    <property type="evidence" value="ECO:0007669"/>
    <property type="project" value="UniProtKB-KW"/>
</dbReference>
<proteinExistence type="inferred from homology"/>
<organism evidence="13 14">
    <name type="scientific">Pseudoalteromonas denitrificans DSM 6059</name>
    <dbReference type="NCBI Taxonomy" id="1123010"/>
    <lineage>
        <taxon>Bacteria</taxon>
        <taxon>Pseudomonadati</taxon>
        <taxon>Pseudomonadota</taxon>
        <taxon>Gammaproteobacteria</taxon>
        <taxon>Alteromonadales</taxon>
        <taxon>Pseudoalteromonadaceae</taxon>
        <taxon>Pseudoalteromonas</taxon>
    </lineage>
</organism>
<dbReference type="STRING" id="1123010.SAMN02745724_04374"/>
<feature type="chain" id="PRO_5011492524" description="Murein endopeptidase K" evidence="12">
    <location>
        <begin position="31"/>
        <end position="182"/>
    </location>
</feature>
<comment type="similarity">
    <text evidence="10">Belongs to the peptidase M15 family.</text>
</comment>
<dbReference type="PANTHER" id="PTHR37425">
    <property type="match status" value="1"/>
</dbReference>
<evidence type="ECO:0000256" key="8">
    <source>
        <dbReference type="ARBA" id="ARBA00023049"/>
    </source>
</evidence>
<dbReference type="InterPro" id="IPR010275">
    <property type="entry name" value="MepK"/>
</dbReference>